<accession>A0A932ENB0</accession>
<feature type="signal peptide" evidence="1">
    <location>
        <begin position="1"/>
        <end position="20"/>
    </location>
</feature>
<dbReference type="EMBL" id="JACPNR010000004">
    <property type="protein sequence ID" value="MBI2677520.1"/>
    <property type="molecule type" value="Genomic_DNA"/>
</dbReference>
<keyword evidence="1" id="KW-0732">Signal</keyword>
<dbReference type="AlphaFoldDB" id="A0A932ENB0"/>
<reference evidence="2" key="1">
    <citation type="submission" date="2020-07" db="EMBL/GenBank/DDBJ databases">
        <title>Huge and variable diversity of episymbiotic CPR bacteria and DPANN archaea in groundwater ecosystems.</title>
        <authorList>
            <person name="He C.Y."/>
            <person name="Keren R."/>
            <person name="Whittaker M."/>
            <person name="Farag I.F."/>
            <person name="Doudna J."/>
            <person name="Cate J.H.D."/>
            <person name="Banfield J.F."/>
        </authorList>
    </citation>
    <scope>NUCLEOTIDE SEQUENCE</scope>
    <source>
        <strain evidence="2">NC_groundwater_580_Pr5_B-0.1um_64_19</strain>
    </source>
</reference>
<comment type="caution">
    <text evidence="2">The sequence shown here is derived from an EMBL/GenBank/DDBJ whole genome shotgun (WGS) entry which is preliminary data.</text>
</comment>
<protein>
    <submittedName>
        <fullName evidence="2">Uncharacterized protein</fullName>
    </submittedName>
</protein>
<organism evidence="2 3">
    <name type="scientific">Candidatus Korobacter versatilis</name>
    <dbReference type="NCBI Taxonomy" id="658062"/>
    <lineage>
        <taxon>Bacteria</taxon>
        <taxon>Pseudomonadati</taxon>
        <taxon>Acidobacteriota</taxon>
        <taxon>Terriglobia</taxon>
        <taxon>Terriglobales</taxon>
        <taxon>Candidatus Korobacteraceae</taxon>
        <taxon>Candidatus Korobacter</taxon>
    </lineage>
</organism>
<evidence type="ECO:0000313" key="3">
    <source>
        <dbReference type="Proteomes" id="UP000779809"/>
    </source>
</evidence>
<feature type="chain" id="PRO_5038104602" evidence="1">
    <location>
        <begin position="21"/>
        <end position="181"/>
    </location>
</feature>
<evidence type="ECO:0000313" key="2">
    <source>
        <dbReference type="EMBL" id="MBI2677520.1"/>
    </source>
</evidence>
<sequence length="181" mass="20578">MKRWLMVIAVGCALSVPAVADRRDPLNDSEIDQMREVAQQGDKRLHLLVTFAKSRMLAIYQMRGDPQFVEGRGTRVHDMLEDFTAIVNELDRNIDQYAGQRQDVRKPLKEVIEANADFQLKLRGLKEAAGLPENADEAKDWKYVLEDAFDAVNSDGDNARQTLEEQEQLAKEKKLHKPTAS</sequence>
<name>A0A932ENB0_9BACT</name>
<dbReference type="Proteomes" id="UP000779809">
    <property type="component" value="Unassembled WGS sequence"/>
</dbReference>
<evidence type="ECO:0000256" key="1">
    <source>
        <dbReference type="SAM" id="SignalP"/>
    </source>
</evidence>
<gene>
    <name evidence="2" type="ORF">HYX28_01920</name>
</gene>
<proteinExistence type="predicted"/>